<comment type="similarity">
    <text evidence="1">Belongs to the intradiol ring-cleavage dioxygenase family.</text>
</comment>
<reference evidence="6" key="1">
    <citation type="journal article" date="2019" name="Int. J. Syst. Evol. Microbiol.">
        <title>The Global Catalogue of Microorganisms (GCM) 10K type strain sequencing project: providing services to taxonomists for standard genome sequencing and annotation.</title>
        <authorList>
            <consortium name="The Broad Institute Genomics Platform"/>
            <consortium name="The Broad Institute Genome Sequencing Center for Infectious Disease"/>
            <person name="Wu L."/>
            <person name="Ma J."/>
        </authorList>
    </citation>
    <scope>NUCLEOTIDE SEQUENCE [LARGE SCALE GENOMIC DNA]</scope>
    <source>
        <strain evidence="6">KCTC 52640</strain>
    </source>
</reference>
<evidence type="ECO:0000313" key="5">
    <source>
        <dbReference type="EMBL" id="MFC3103346.1"/>
    </source>
</evidence>
<dbReference type="PANTHER" id="PTHR33711:SF9">
    <property type="entry name" value="PROTOCATECHUATE 3,4-DIOXYGENASE ALPHA CHAIN"/>
    <property type="match status" value="1"/>
</dbReference>
<proteinExistence type="inferred from homology"/>
<evidence type="ECO:0000256" key="1">
    <source>
        <dbReference type="ARBA" id="ARBA00007825"/>
    </source>
</evidence>
<keyword evidence="6" id="KW-1185">Reference proteome</keyword>
<dbReference type="InterPro" id="IPR050770">
    <property type="entry name" value="Intradiol_RC_Dioxygenase"/>
</dbReference>
<dbReference type="InterPro" id="IPR000627">
    <property type="entry name" value="Intradiol_dOase_C"/>
</dbReference>
<gene>
    <name evidence="5" type="primary">pcaG</name>
    <name evidence="5" type="ORF">ACFOSU_05505</name>
</gene>
<protein>
    <submittedName>
        <fullName evidence="5">Protocatechuate 3,4-dioxygenase subunit alpha</fullName>
        <ecNumber evidence="5">1.13.11.3</ecNumber>
    </submittedName>
</protein>
<dbReference type="InterPro" id="IPR012786">
    <property type="entry name" value="Protocat_dOase_a"/>
</dbReference>
<name>A0ABV7EN86_9GAMM</name>
<organism evidence="5 6">
    <name type="scientific">Salinisphaera aquimarina</name>
    <dbReference type="NCBI Taxonomy" id="2094031"/>
    <lineage>
        <taxon>Bacteria</taxon>
        <taxon>Pseudomonadati</taxon>
        <taxon>Pseudomonadota</taxon>
        <taxon>Gammaproteobacteria</taxon>
        <taxon>Salinisphaerales</taxon>
        <taxon>Salinisphaeraceae</taxon>
        <taxon>Salinisphaera</taxon>
    </lineage>
</organism>
<dbReference type="NCBIfam" id="TIGR02423">
    <property type="entry name" value="protocat_alph"/>
    <property type="match status" value="1"/>
</dbReference>
<dbReference type="CDD" id="cd03463">
    <property type="entry name" value="3_4-PCD_alpha"/>
    <property type="match status" value="1"/>
</dbReference>
<accession>A0ABV7EN86</accession>
<dbReference type="GO" id="GO:0018578">
    <property type="term" value="F:protocatechuate 3,4-dioxygenase activity"/>
    <property type="evidence" value="ECO:0007669"/>
    <property type="project" value="UniProtKB-EC"/>
</dbReference>
<comment type="caution">
    <text evidence="5">The sequence shown here is derived from an EMBL/GenBank/DDBJ whole genome shotgun (WGS) entry which is preliminary data.</text>
</comment>
<keyword evidence="3 5" id="KW-0560">Oxidoreductase</keyword>
<evidence type="ECO:0000313" key="6">
    <source>
        <dbReference type="Proteomes" id="UP001595462"/>
    </source>
</evidence>
<sequence length="213" mass="23517">MNTFKQPLDPDSVFLPETPSQTAGPYVHIGLALDVAGLPPRDYEIGNRLAGADAAGQRIEIRGVVLDGDERPVDDILVELWQADADGVYPRAFRADNAFNGFGRAAPGAADDGRWSFTTIKPGRVPHPDGTAMAPHVNLMLFARGINIHLHTRLYFDDETEANAKCPFLARVPGWRRDTLIARRTQDNDAGEPIYEFVVRLQGGNQETVFFDF</sequence>
<dbReference type="EMBL" id="JBHRSS010000003">
    <property type="protein sequence ID" value="MFC3103346.1"/>
    <property type="molecule type" value="Genomic_DNA"/>
</dbReference>
<dbReference type="RefSeq" id="WP_380687287.1">
    <property type="nucleotide sequence ID" value="NZ_JBHRSS010000003.1"/>
</dbReference>
<dbReference type="EC" id="1.13.11.3" evidence="5"/>
<evidence type="ECO:0000256" key="3">
    <source>
        <dbReference type="ARBA" id="ARBA00023002"/>
    </source>
</evidence>
<dbReference type="Gene3D" id="2.60.130.10">
    <property type="entry name" value="Aromatic compound dioxygenase"/>
    <property type="match status" value="1"/>
</dbReference>
<dbReference type="Proteomes" id="UP001595462">
    <property type="component" value="Unassembled WGS sequence"/>
</dbReference>
<dbReference type="Pfam" id="PF00775">
    <property type="entry name" value="Dioxygenase_C"/>
    <property type="match status" value="1"/>
</dbReference>
<evidence type="ECO:0000259" key="4">
    <source>
        <dbReference type="Pfam" id="PF00775"/>
    </source>
</evidence>
<feature type="domain" description="Intradiol ring-cleavage dioxygenases" evidence="4">
    <location>
        <begin position="53"/>
        <end position="200"/>
    </location>
</feature>
<evidence type="ECO:0000256" key="2">
    <source>
        <dbReference type="ARBA" id="ARBA00022964"/>
    </source>
</evidence>
<keyword evidence="2" id="KW-0223">Dioxygenase</keyword>
<dbReference type="InterPro" id="IPR015889">
    <property type="entry name" value="Intradiol_dOase_core"/>
</dbReference>
<dbReference type="PANTHER" id="PTHR33711">
    <property type="entry name" value="DIOXYGENASE, PUTATIVE (AFU_ORTHOLOGUE AFUA_2G02910)-RELATED"/>
    <property type="match status" value="1"/>
</dbReference>
<dbReference type="SUPFAM" id="SSF49482">
    <property type="entry name" value="Aromatic compound dioxygenase"/>
    <property type="match status" value="1"/>
</dbReference>